<protein>
    <submittedName>
        <fullName evidence="1">Uncharacterized protein</fullName>
    </submittedName>
</protein>
<gene>
    <name evidence="1" type="ORF">NZH93_44595</name>
</gene>
<accession>A0A9X3A724</accession>
<organism evidence="1 2">
    <name type="scientific">Umezawaea endophytica</name>
    <dbReference type="NCBI Taxonomy" id="1654476"/>
    <lineage>
        <taxon>Bacteria</taxon>
        <taxon>Bacillati</taxon>
        <taxon>Actinomycetota</taxon>
        <taxon>Actinomycetes</taxon>
        <taxon>Pseudonocardiales</taxon>
        <taxon>Pseudonocardiaceae</taxon>
        <taxon>Umezawaea</taxon>
    </lineage>
</organism>
<reference evidence="1" key="1">
    <citation type="submission" date="2022-08" db="EMBL/GenBank/DDBJ databases">
        <authorList>
            <person name="Tistechok S."/>
            <person name="Samborskyy M."/>
            <person name="Roman I."/>
        </authorList>
    </citation>
    <scope>NUCLEOTIDE SEQUENCE</scope>
    <source>
        <strain evidence="1">DSM 103496</strain>
    </source>
</reference>
<dbReference type="EMBL" id="JANYMP010000039">
    <property type="protein sequence ID" value="MCS7483958.1"/>
    <property type="molecule type" value="Genomic_DNA"/>
</dbReference>
<dbReference type="RefSeq" id="WP_259629410.1">
    <property type="nucleotide sequence ID" value="NZ_JANYMP010000039.1"/>
</dbReference>
<evidence type="ECO:0000313" key="1">
    <source>
        <dbReference type="EMBL" id="MCS7483958.1"/>
    </source>
</evidence>
<name>A0A9X3A724_9PSEU</name>
<comment type="caution">
    <text evidence="1">The sequence shown here is derived from an EMBL/GenBank/DDBJ whole genome shotgun (WGS) entry which is preliminary data.</text>
</comment>
<dbReference type="Proteomes" id="UP001141259">
    <property type="component" value="Unassembled WGS sequence"/>
</dbReference>
<keyword evidence="2" id="KW-1185">Reference proteome</keyword>
<dbReference type="AlphaFoldDB" id="A0A9X3A724"/>
<evidence type="ECO:0000313" key="2">
    <source>
        <dbReference type="Proteomes" id="UP001141259"/>
    </source>
</evidence>
<sequence>MIELAGDRVLQVRVNGLDAFWTNPSATDWNLGGDRLWLGPERDWFYASGGLADHVVPASMNPGPSRGLVHRLTGDTTSASVTRTIEVLEDTPSRVVYETRTTVTVHSGRPVDAWSIVSVPLGGLLELPLSGPLHHRDYLTPIDPTRLEVSDDVLHLHLTGDVMTKLGFLPTSVRGRLSYTVNGLRIDRAFPVHPDAVYCDLPVGATGQGDAVQVFEDDGHYGGYAELEHHSPAATVGHPVTDVCRTTIRACG</sequence>
<proteinExistence type="predicted"/>